<evidence type="ECO:0000259" key="7">
    <source>
        <dbReference type="PROSITE" id="PS50222"/>
    </source>
</evidence>
<evidence type="ECO:0000256" key="2">
    <source>
        <dbReference type="ARBA" id="ARBA00022723"/>
    </source>
</evidence>
<evidence type="ECO:0000256" key="4">
    <source>
        <dbReference type="ARBA" id="ARBA00022837"/>
    </source>
</evidence>
<dbReference type="CDD" id="cd00051">
    <property type="entry name" value="EFh"/>
    <property type="match status" value="2"/>
</dbReference>
<dbReference type="PROSITE" id="PS50222">
    <property type="entry name" value="EF_HAND_2"/>
    <property type="match status" value="7"/>
</dbReference>
<dbReference type="Gene3D" id="1.10.238.10">
    <property type="entry name" value="EF-hand"/>
    <property type="match status" value="4"/>
</dbReference>
<keyword evidence="3" id="KW-0677">Repeat</keyword>
<feature type="region of interest" description="Disordered" evidence="6">
    <location>
        <begin position="221"/>
        <end position="319"/>
    </location>
</feature>
<gene>
    <name evidence="8" type="ORF">PCOR1329_LOCUS52777</name>
</gene>
<dbReference type="InterPro" id="IPR002048">
    <property type="entry name" value="EF_hand_dom"/>
</dbReference>
<feature type="domain" description="EF-hand" evidence="7">
    <location>
        <begin position="783"/>
        <end position="818"/>
    </location>
</feature>
<feature type="domain" description="EF-hand" evidence="7">
    <location>
        <begin position="1066"/>
        <end position="1101"/>
    </location>
</feature>
<dbReference type="PROSITE" id="PS00018">
    <property type="entry name" value="EF_HAND_1"/>
    <property type="match status" value="5"/>
</dbReference>
<feature type="compositionally biased region" description="Polar residues" evidence="6">
    <location>
        <begin position="440"/>
        <end position="458"/>
    </location>
</feature>
<evidence type="ECO:0000256" key="3">
    <source>
        <dbReference type="ARBA" id="ARBA00022737"/>
    </source>
</evidence>
<dbReference type="PANTHER" id="PTHR23048">
    <property type="entry name" value="MYOSIN LIGHT CHAIN 1, 3"/>
    <property type="match status" value="1"/>
</dbReference>
<evidence type="ECO:0000313" key="9">
    <source>
        <dbReference type="Proteomes" id="UP001189429"/>
    </source>
</evidence>
<evidence type="ECO:0000256" key="5">
    <source>
        <dbReference type="ARBA" id="ARBA00022990"/>
    </source>
</evidence>
<dbReference type="SMART" id="SM00054">
    <property type="entry name" value="EFh"/>
    <property type="match status" value="10"/>
</dbReference>
<organism evidence="8 9">
    <name type="scientific">Prorocentrum cordatum</name>
    <dbReference type="NCBI Taxonomy" id="2364126"/>
    <lineage>
        <taxon>Eukaryota</taxon>
        <taxon>Sar</taxon>
        <taxon>Alveolata</taxon>
        <taxon>Dinophyceae</taxon>
        <taxon>Prorocentrales</taxon>
        <taxon>Prorocentraceae</taxon>
        <taxon>Prorocentrum</taxon>
    </lineage>
</organism>
<evidence type="ECO:0000256" key="1">
    <source>
        <dbReference type="ARBA" id="ARBA00020786"/>
    </source>
</evidence>
<reference evidence="8" key="1">
    <citation type="submission" date="2023-10" db="EMBL/GenBank/DDBJ databases">
        <authorList>
            <person name="Chen Y."/>
            <person name="Shah S."/>
            <person name="Dougan E. K."/>
            <person name="Thang M."/>
            <person name="Chan C."/>
        </authorList>
    </citation>
    <scope>NUCLEOTIDE SEQUENCE [LARGE SCALE GENOMIC DNA]</scope>
</reference>
<feature type="compositionally biased region" description="Basic and acidic residues" evidence="6">
    <location>
        <begin position="245"/>
        <end position="278"/>
    </location>
</feature>
<sequence>MTWRGPHAGPRPPATARAATARGAATAPAGAHPRPADLRRRFSGAPRLAMAARGWPASDGRQGRKAALHWPGFAEVLAAAVSPSPPPHKPAGAAGPAGGARHLFPRLPGAAADEDADDAPLVAAAGATAASAPARAQHAAPPPVRLAPILPACSAAAADCAAPCAAAAPTGGLFGALLRGGARAPAELGDVDFCVSDGSTKATMPPLPCWLRKRMVRAALQSRGAPRPTPRARPPSRSPFEAGWPDDRADREARRTKLQRMKEYCRSRPDTGSTRRPDTGSTGRPDSGPAGPLARQLSESSADLGAWPSTPPGTRRAGPAATAGLLRAPEALPVVVSVAAPAECGGRGARLPDLAGEHCDRPSAPELLTPGTSTCPSSARRRSKRASFAEEVGPADGAKSEPVQPGPADCAKSEPVRRMAARLTPVGSPGGQRRMCNKQLLRTSSSPSGFRAYSSRTSFRGGAATAQPKLPQQRPPWRRRRGESLAQRMQRHKHAAEGTPHNSMASGSPWGQGTIFKSDVKGANFRDRFRMSVHRPLSDDIGDTAAQKAAVRRRRSKMVQTTEADRHLEGEALWRSVFQKVQDDGQVHHDDLRSALELAGFRTPDLPAAAIITITQYSAIGADDFVQLVRAYAMRQKQAYVEAFRKADTDGSNELERSELGDLLKSLGIEPMRHVLDEVFEETDADGKGTLDLVEFESVMDLIRNREGFTKREYEELTYVYKKFDFDGSDEIDTQELTAILGWLGYACDLNEAKDILGEVDVDHSGTLNPREYLMCMRKVREREIDKISRCIRLSDVDNNGTVSQDELYNITCMLGYWPDLVALQEAGVSAGIEDLEAMDLSSVWQQLTVYRSREGFCCSEAKEIQEAFEKFDTHSKGEIHTRDVGKLLRWLGYALPIDVALLAAAKVDVNNSGLLDLGELRKMMRLYQEKERAQIAAMFKKADVTESGRLHESDACAVFQELCETTETCGLVPEMIRGVITQELDRVGPSVDRSVDLRELLAIFQIAKRDTRKQFRECMGFSPKEVVELKKTFKYYESGGLGRIEHKDLIRLLEDTFPNMAHTKTMRPRFESVIAQADHNRDGCLSFEEFLKAMRLLQEVQDDEKYEKLRTVVQQVKFSPLEVEGFRELFLGKDPDEHATRNGGMTFDDVKDLITAIVPLGDRQSCELAVYFLEVERKREVFEAVHVQSGVLDFPDFLLLMRLLMDVNFGRINDRATQSQDGEQDQSQRLDNWQHEVTHLSLQAAGDGGPRTSRTSMKAVKLRRSTTSFPSFVGKGTDAREKGSNRN</sequence>
<feature type="domain" description="EF-hand" evidence="7">
    <location>
        <begin position="860"/>
        <end position="895"/>
    </location>
</feature>
<accession>A0ABN9UZV2</accession>
<comment type="caution">
    <text evidence="8">The sequence shown here is derived from an EMBL/GenBank/DDBJ whole genome shotgun (WGS) entry which is preliminary data.</text>
</comment>
<proteinExistence type="predicted"/>
<feature type="compositionally biased region" description="Basic and acidic residues" evidence="6">
    <location>
        <begin position="1278"/>
        <end position="1288"/>
    </location>
</feature>
<feature type="region of interest" description="Disordered" evidence="6">
    <location>
        <begin position="355"/>
        <end position="513"/>
    </location>
</feature>
<dbReference type="PANTHER" id="PTHR23048:SF0">
    <property type="entry name" value="CALMODULIN LIKE 3"/>
    <property type="match status" value="1"/>
</dbReference>
<feature type="region of interest" description="Disordered" evidence="6">
    <location>
        <begin position="80"/>
        <end position="105"/>
    </location>
</feature>
<feature type="domain" description="EF-hand" evidence="7">
    <location>
        <begin position="896"/>
        <end position="931"/>
    </location>
</feature>
<evidence type="ECO:0000256" key="6">
    <source>
        <dbReference type="SAM" id="MobiDB-lite"/>
    </source>
</evidence>
<name>A0ABN9UZV2_9DINO</name>
<feature type="region of interest" description="Disordered" evidence="6">
    <location>
        <begin position="1245"/>
        <end position="1288"/>
    </location>
</feature>
<dbReference type="EMBL" id="CAUYUJ010016425">
    <property type="protein sequence ID" value="CAK0865193.1"/>
    <property type="molecule type" value="Genomic_DNA"/>
</dbReference>
<keyword evidence="4" id="KW-0106">Calcium</keyword>
<dbReference type="Pfam" id="PF13499">
    <property type="entry name" value="EF-hand_7"/>
    <property type="match status" value="2"/>
</dbReference>
<dbReference type="Proteomes" id="UP001189429">
    <property type="component" value="Unassembled WGS sequence"/>
</dbReference>
<keyword evidence="5" id="KW-0007">Acetylation</keyword>
<feature type="domain" description="EF-hand" evidence="7">
    <location>
        <begin position="671"/>
        <end position="706"/>
    </location>
</feature>
<feature type="compositionally biased region" description="Low complexity" evidence="6">
    <location>
        <begin position="1"/>
        <end position="33"/>
    </location>
</feature>
<feature type="domain" description="EF-hand" evidence="7">
    <location>
        <begin position="635"/>
        <end position="670"/>
    </location>
</feature>
<keyword evidence="2" id="KW-0479">Metal-binding</keyword>
<feature type="compositionally biased region" description="Polar residues" evidence="6">
    <location>
        <begin position="500"/>
        <end position="511"/>
    </location>
</feature>
<dbReference type="InterPro" id="IPR018247">
    <property type="entry name" value="EF_Hand_1_Ca_BS"/>
</dbReference>
<feature type="domain" description="EF-hand" evidence="7">
    <location>
        <begin position="712"/>
        <end position="747"/>
    </location>
</feature>
<dbReference type="InterPro" id="IPR011992">
    <property type="entry name" value="EF-hand-dom_pair"/>
</dbReference>
<dbReference type="SUPFAM" id="SSF47473">
    <property type="entry name" value="EF-hand"/>
    <property type="match status" value="2"/>
</dbReference>
<keyword evidence="9" id="KW-1185">Reference proteome</keyword>
<protein>
    <recommendedName>
        <fullName evidence="1">Calmodulin</fullName>
    </recommendedName>
</protein>
<feature type="compositionally biased region" description="Pro residues" evidence="6">
    <location>
        <begin position="227"/>
        <end position="237"/>
    </location>
</feature>
<dbReference type="InterPro" id="IPR050230">
    <property type="entry name" value="CALM/Myosin/TropC-like"/>
</dbReference>
<feature type="region of interest" description="Disordered" evidence="6">
    <location>
        <begin position="1"/>
        <end position="38"/>
    </location>
</feature>
<evidence type="ECO:0000313" key="8">
    <source>
        <dbReference type="EMBL" id="CAK0865193.1"/>
    </source>
</evidence>